<dbReference type="OrthoDB" id="7478031at2759"/>
<dbReference type="EMBL" id="BGZK01002337">
    <property type="protein sequence ID" value="GBP93099.1"/>
    <property type="molecule type" value="Genomic_DNA"/>
</dbReference>
<sequence length="120" mass="13612">MATLPFSLPPYHSDLNPIEMARIKGHVASKNVSWNISHVIELVNEKCRLFSLIPIVNPPVAQRFETKSLAPILQRFSVLNYFVIAQKVNDEWRAHALLNFSEYDLNVNDAAVFTGAKYSI</sequence>
<organism evidence="1 2">
    <name type="scientific">Eumeta variegata</name>
    <name type="common">Bagworm moth</name>
    <name type="synonym">Eumeta japonica</name>
    <dbReference type="NCBI Taxonomy" id="151549"/>
    <lineage>
        <taxon>Eukaryota</taxon>
        <taxon>Metazoa</taxon>
        <taxon>Ecdysozoa</taxon>
        <taxon>Arthropoda</taxon>
        <taxon>Hexapoda</taxon>
        <taxon>Insecta</taxon>
        <taxon>Pterygota</taxon>
        <taxon>Neoptera</taxon>
        <taxon>Endopterygota</taxon>
        <taxon>Lepidoptera</taxon>
        <taxon>Glossata</taxon>
        <taxon>Ditrysia</taxon>
        <taxon>Tineoidea</taxon>
        <taxon>Psychidae</taxon>
        <taxon>Oiketicinae</taxon>
        <taxon>Eumeta</taxon>
    </lineage>
</organism>
<proteinExistence type="predicted"/>
<name>A0A4C2A1Q8_EUMVA</name>
<dbReference type="Proteomes" id="UP000299102">
    <property type="component" value="Unassembled WGS sequence"/>
</dbReference>
<evidence type="ECO:0000313" key="2">
    <source>
        <dbReference type="Proteomes" id="UP000299102"/>
    </source>
</evidence>
<evidence type="ECO:0008006" key="3">
    <source>
        <dbReference type="Google" id="ProtNLM"/>
    </source>
</evidence>
<dbReference type="AlphaFoldDB" id="A0A4C2A1Q8"/>
<protein>
    <recommendedName>
        <fullName evidence="3">Tc1-like transposase DDE domain-containing protein</fullName>
    </recommendedName>
</protein>
<comment type="caution">
    <text evidence="1">The sequence shown here is derived from an EMBL/GenBank/DDBJ whole genome shotgun (WGS) entry which is preliminary data.</text>
</comment>
<accession>A0A4C2A1Q8</accession>
<reference evidence="1 2" key="1">
    <citation type="journal article" date="2019" name="Commun. Biol.">
        <title>The bagworm genome reveals a unique fibroin gene that provides high tensile strength.</title>
        <authorList>
            <person name="Kono N."/>
            <person name="Nakamura H."/>
            <person name="Ohtoshi R."/>
            <person name="Tomita M."/>
            <person name="Numata K."/>
            <person name="Arakawa K."/>
        </authorList>
    </citation>
    <scope>NUCLEOTIDE SEQUENCE [LARGE SCALE GENOMIC DNA]</scope>
</reference>
<keyword evidence="2" id="KW-1185">Reference proteome</keyword>
<gene>
    <name evidence="1" type="ORF">EVAR_97004_1</name>
</gene>
<evidence type="ECO:0000313" key="1">
    <source>
        <dbReference type="EMBL" id="GBP93099.1"/>
    </source>
</evidence>